<gene>
    <name evidence="1" type="ORF">MNBD_NITROSPINAE01-1398</name>
</gene>
<dbReference type="GO" id="GO:0016787">
    <property type="term" value="F:hydrolase activity"/>
    <property type="evidence" value="ECO:0007669"/>
    <property type="project" value="InterPro"/>
</dbReference>
<dbReference type="InterPro" id="IPR005269">
    <property type="entry name" value="LOG"/>
</dbReference>
<dbReference type="InterPro" id="IPR031100">
    <property type="entry name" value="LOG_fam"/>
</dbReference>
<accession>A0A3B1BWZ6</accession>
<dbReference type="EMBL" id="UOGC01000026">
    <property type="protein sequence ID" value="VAX16344.1"/>
    <property type="molecule type" value="Genomic_DNA"/>
</dbReference>
<evidence type="ECO:0000313" key="1">
    <source>
        <dbReference type="EMBL" id="VAX16344.1"/>
    </source>
</evidence>
<evidence type="ECO:0008006" key="2">
    <source>
        <dbReference type="Google" id="ProtNLM"/>
    </source>
</evidence>
<name>A0A3B1BWZ6_9ZZZZ</name>
<dbReference type="PANTHER" id="PTHR43393:SF3">
    <property type="entry name" value="LYSINE DECARBOXYLASE-LIKE PROTEIN"/>
    <property type="match status" value="1"/>
</dbReference>
<dbReference type="NCBIfam" id="TIGR00730">
    <property type="entry name" value="Rossman fold protein, TIGR00730 family"/>
    <property type="match status" value="1"/>
</dbReference>
<organism evidence="1">
    <name type="scientific">hydrothermal vent metagenome</name>
    <dbReference type="NCBI Taxonomy" id="652676"/>
    <lineage>
        <taxon>unclassified sequences</taxon>
        <taxon>metagenomes</taxon>
        <taxon>ecological metagenomes</taxon>
    </lineage>
</organism>
<dbReference type="GO" id="GO:0005829">
    <property type="term" value="C:cytosol"/>
    <property type="evidence" value="ECO:0007669"/>
    <property type="project" value="TreeGrafter"/>
</dbReference>
<dbReference type="Gene3D" id="3.40.50.450">
    <property type="match status" value="1"/>
</dbReference>
<dbReference type="SUPFAM" id="SSF102405">
    <property type="entry name" value="MCP/YpsA-like"/>
    <property type="match status" value="1"/>
</dbReference>
<dbReference type="Pfam" id="PF03641">
    <property type="entry name" value="Lysine_decarbox"/>
    <property type="match status" value="1"/>
</dbReference>
<reference evidence="1" key="1">
    <citation type="submission" date="2018-06" db="EMBL/GenBank/DDBJ databases">
        <authorList>
            <person name="Zhirakovskaya E."/>
        </authorList>
    </citation>
    <scope>NUCLEOTIDE SEQUENCE</scope>
</reference>
<dbReference type="AlphaFoldDB" id="A0A3B1BWZ6"/>
<dbReference type="InterPro" id="IPR052341">
    <property type="entry name" value="LOG_family_nucleotidases"/>
</dbReference>
<proteinExistence type="predicted"/>
<dbReference type="PANTHER" id="PTHR43393">
    <property type="entry name" value="CYTOKININ RIBOSIDE 5'-MONOPHOSPHATE PHOSPHORIBOHYDROLASE"/>
    <property type="match status" value="1"/>
</dbReference>
<dbReference type="GO" id="GO:0009691">
    <property type="term" value="P:cytokinin biosynthetic process"/>
    <property type="evidence" value="ECO:0007669"/>
    <property type="project" value="InterPro"/>
</dbReference>
<sequence length="242" mass="26683">MKKQDEGNGDISPYQYLIDEMQAGDSWRLFRIMAEFVEGFDLLSRQEPMVSVFGSAQTKPSDAYYDIAISMGEKLANAGIAVITGGGPGIMEAANKGAIEAGGKSIGIEIDLPLEQKGNDYTNQKVRVRHFFVRKVMLIKYSQAFVIFPGGFGTLDEAFEALTLIRTRKILPFPVILVGSAEWGGLIDWLKKTAIKGGYIEQEDLDAMHLTDDLDEVVEICRQSIAGSTKARWITKGCKTCE</sequence>
<protein>
    <recommendedName>
        <fullName evidence="2">Cytokinin riboside 5'-monophosphate phosphoribohydrolase</fullName>
    </recommendedName>
</protein>